<feature type="compositionally biased region" description="Basic residues" evidence="1">
    <location>
        <begin position="83"/>
        <end position="99"/>
    </location>
</feature>
<evidence type="ECO:0000313" key="15">
    <source>
        <dbReference type="Proteomes" id="UP000488956"/>
    </source>
</evidence>
<dbReference type="EMBL" id="QXGD01000442">
    <property type="protein sequence ID" value="KAE9239526.1"/>
    <property type="molecule type" value="Genomic_DNA"/>
</dbReference>
<sequence length="99" mass="11129">MGYKGLEPWAGEQEASQPAIDHNASQLQLLKPSLTRINAPGYECQREDSIQQRPSPQEGRWLEQGQQGSTQAVRTKQNQSQPSRRHAQAQRSRRQPAGP</sequence>
<evidence type="ECO:0000313" key="13">
    <source>
        <dbReference type="Proteomes" id="UP000441208"/>
    </source>
</evidence>
<dbReference type="AlphaFoldDB" id="A0A6A3E3B1"/>
<evidence type="ECO:0000313" key="9">
    <source>
        <dbReference type="Proteomes" id="UP000429523"/>
    </source>
</evidence>
<dbReference type="Proteomes" id="UP000440732">
    <property type="component" value="Unassembled WGS sequence"/>
</dbReference>
<evidence type="ECO:0000313" key="12">
    <source>
        <dbReference type="Proteomes" id="UP000440732"/>
    </source>
</evidence>
<gene>
    <name evidence="7" type="ORF">PF002_g10220</name>
    <name evidence="6" type="ORF">PF005_g25040</name>
    <name evidence="4" type="ORF">PF006_g27449</name>
    <name evidence="5" type="ORF">PF007_g14978</name>
    <name evidence="8" type="ORF">PF008_g27300</name>
    <name evidence="2" type="ORF">PF009_g25469</name>
    <name evidence="3" type="ORF">PF010_g27418</name>
</gene>
<accession>A0A6A3E3B1</accession>
<evidence type="ECO:0000256" key="1">
    <source>
        <dbReference type="SAM" id="MobiDB-lite"/>
    </source>
</evidence>
<dbReference type="EMBL" id="QXFZ01000897">
    <property type="protein sequence ID" value="KAE9101859.1"/>
    <property type="molecule type" value="Genomic_DNA"/>
</dbReference>
<reference evidence="9 10" key="1">
    <citation type="submission" date="2018-08" db="EMBL/GenBank/DDBJ databases">
        <title>Genomic investigation of the strawberry pathogen Phytophthora fragariae indicates pathogenicity is determined by transcriptional variation in three key races.</title>
        <authorList>
            <person name="Adams T.M."/>
            <person name="Armitage A.D."/>
            <person name="Sobczyk M.K."/>
            <person name="Bates H.J."/>
            <person name="Dunwell J.M."/>
            <person name="Nellist C.F."/>
            <person name="Harrison R.J."/>
        </authorList>
    </citation>
    <scope>NUCLEOTIDE SEQUENCE [LARGE SCALE GENOMIC DNA]</scope>
    <source>
        <strain evidence="7 11">BC-1</strain>
        <strain evidence="6 10">NOV-27</strain>
        <strain evidence="4 12">NOV-5</strain>
        <strain evidence="5 13">NOV-71</strain>
        <strain evidence="8 14">NOV-77</strain>
        <strain evidence="2 9">NOV-9</strain>
        <strain evidence="3 15">ONT-3</strain>
    </source>
</reference>
<organism evidence="2 9">
    <name type="scientific">Phytophthora fragariae</name>
    <dbReference type="NCBI Taxonomy" id="53985"/>
    <lineage>
        <taxon>Eukaryota</taxon>
        <taxon>Sar</taxon>
        <taxon>Stramenopiles</taxon>
        <taxon>Oomycota</taxon>
        <taxon>Peronosporomycetes</taxon>
        <taxon>Peronosporales</taxon>
        <taxon>Peronosporaceae</taxon>
        <taxon>Phytophthora</taxon>
    </lineage>
</organism>
<keyword evidence="10" id="KW-1185">Reference proteome</keyword>
<dbReference type="Proteomes" id="UP000433483">
    <property type="component" value="Unassembled WGS sequence"/>
</dbReference>
<evidence type="ECO:0000313" key="3">
    <source>
        <dbReference type="EMBL" id="KAE9067550.1"/>
    </source>
</evidence>
<evidence type="ECO:0000313" key="14">
    <source>
        <dbReference type="Proteomes" id="UP000486351"/>
    </source>
</evidence>
<dbReference type="Proteomes" id="UP000441208">
    <property type="component" value="Unassembled WGS sequence"/>
</dbReference>
<protein>
    <submittedName>
        <fullName evidence="2">Uncharacterized protein</fullName>
    </submittedName>
</protein>
<name>A0A6A3E3B1_9STRA</name>
<dbReference type="Proteomes" id="UP000440367">
    <property type="component" value="Unassembled WGS sequence"/>
</dbReference>
<evidence type="ECO:0000313" key="8">
    <source>
        <dbReference type="EMBL" id="KAE9283863.1"/>
    </source>
</evidence>
<dbReference type="EMBL" id="QXFY01003574">
    <property type="protein sequence ID" value="KAE9283863.1"/>
    <property type="molecule type" value="Genomic_DNA"/>
</dbReference>
<evidence type="ECO:0000313" key="10">
    <source>
        <dbReference type="Proteomes" id="UP000433483"/>
    </source>
</evidence>
<evidence type="ECO:0000313" key="7">
    <source>
        <dbReference type="EMBL" id="KAE9239526.1"/>
    </source>
</evidence>
<evidence type="ECO:0000313" key="4">
    <source>
        <dbReference type="EMBL" id="KAE9079778.1"/>
    </source>
</evidence>
<dbReference type="EMBL" id="QXGA01003747">
    <property type="protein sequence ID" value="KAE9079778.1"/>
    <property type="molecule type" value="Genomic_DNA"/>
</dbReference>
<evidence type="ECO:0000313" key="6">
    <source>
        <dbReference type="EMBL" id="KAE9176257.1"/>
    </source>
</evidence>
<dbReference type="EMBL" id="QXGF01002532">
    <property type="protein sequence ID" value="KAE8924298.1"/>
    <property type="molecule type" value="Genomic_DNA"/>
</dbReference>
<feature type="compositionally biased region" description="Polar residues" evidence="1">
    <location>
        <begin position="64"/>
        <end position="78"/>
    </location>
</feature>
<dbReference type="EMBL" id="QXFX01003691">
    <property type="protein sequence ID" value="KAE9067550.1"/>
    <property type="molecule type" value="Genomic_DNA"/>
</dbReference>
<evidence type="ECO:0000313" key="11">
    <source>
        <dbReference type="Proteomes" id="UP000440367"/>
    </source>
</evidence>
<dbReference type="Proteomes" id="UP000429523">
    <property type="component" value="Unassembled WGS sequence"/>
</dbReference>
<evidence type="ECO:0000313" key="2">
    <source>
        <dbReference type="EMBL" id="KAE8924298.1"/>
    </source>
</evidence>
<feature type="region of interest" description="Disordered" evidence="1">
    <location>
        <begin position="1"/>
        <end position="24"/>
    </location>
</feature>
<dbReference type="Proteomes" id="UP000486351">
    <property type="component" value="Unassembled WGS sequence"/>
</dbReference>
<feature type="region of interest" description="Disordered" evidence="1">
    <location>
        <begin position="41"/>
        <end position="99"/>
    </location>
</feature>
<comment type="caution">
    <text evidence="2">The sequence shown here is derived from an EMBL/GenBank/DDBJ whole genome shotgun (WGS) entry which is preliminary data.</text>
</comment>
<dbReference type="EMBL" id="QXGB01002636">
    <property type="protein sequence ID" value="KAE9176257.1"/>
    <property type="molecule type" value="Genomic_DNA"/>
</dbReference>
<dbReference type="Proteomes" id="UP000488956">
    <property type="component" value="Unassembled WGS sequence"/>
</dbReference>
<proteinExistence type="predicted"/>
<evidence type="ECO:0000313" key="5">
    <source>
        <dbReference type="EMBL" id="KAE9101859.1"/>
    </source>
</evidence>